<name>A0AAV5SW00_9BILA</name>
<evidence type="ECO:0000256" key="1">
    <source>
        <dbReference type="SAM" id="MobiDB-lite"/>
    </source>
</evidence>
<evidence type="ECO:0000313" key="2">
    <source>
        <dbReference type="EMBL" id="GMS86567.1"/>
    </source>
</evidence>
<gene>
    <name evidence="2" type="ORF">PENTCL1PPCAC_8742</name>
</gene>
<organism evidence="2 3">
    <name type="scientific">Pristionchus entomophagus</name>
    <dbReference type="NCBI Taxonomy" id="358040"/>
    <lineage>
        <taxon>Eukaryota</taxon>
        <taxon>Metazoa</taxon>
        <taxon>Ecdysozoa</taxon>
        <taxon>Nematoda</taxon>
        <taxon>Chromadorea</taxon>
        <taxon>Rhabditida</taxon>
        <taxon>Rhabditina</taxon>
        <taxon>Diplogasteromorpha</taxon>
        <taxon>Diplogasteroidea</taxon>
        <taxon>Neodiplogasteridae</taxon>
        <taxon>Pristionchus</taxon>
    </lineage>
</organism>
<reference evidence="2" key="1">
    <citation type="submission" date="2023-10" db="EMBL/GenBank/DDBJ databases">
        <title>Genome assembly of Pristionchus species.</title>
        <authorList>
            <person name="Yoshida K."/>
            <person name="Sommer R.J."/>
        </authorList>
    </citation>
    <scope>NUCLEOTIDE SEQUENCE</scope>
    <source>
        <strain evidence="2">RS0144</strain>
    </source>
</reference>
<feature type="compositionally biased region" description="Basic and acidic residues" evidence="1">
    <location>
        <begin position="11"/>
        <end position="22"/>
    </location>
</feature>
<feature type="non-terminal residue" evidence="2">
    <location>
        <position position="1"/>
    </location>
</feature>
<protein>
    <submittedName>
        <fullName evidence="2">Uncharacterized protein</fullName>
    </submittedName>
</protein>
<dbReference type="EMBL" id="BTSX01000002">
    <property type="protein sequence ID" value="GMS86567.1"/>
    <property type="molecule type" value="Genomic_DNA"/>
</dbReference>
<feature type="region of interest" description="Disordered" evidence="1">
    <location>
        <begin position="64"/>
        <end position="84"/>
    </location>
</feature>
<proteinExistence type="predicted"/>
<feature type="compositionally biased region" description="Basic residues" evidence="1">
    <location>
        <begin position="1"/>
        <end position="10"/>
    </location>
</feature>
<keyword evidence="3" id="KW-1185">Reference proteome</keyword>
<feature type="region of interest" description="Disordered" evidence="1">
    <location>
        <begin position="1"/>
        <end position="25"/>
    </location>
</feature>
<evidence type="ECO:0000313" key="3">
    <source>
        <dbReference type="Proteomes" id="UP001432027"/>
    </source>
</evidence>
<comment type="caution">
    <text evidence="2">The sequence shown here is derived from an EMBL/GenBank/DDBJ whole genome shotgun (WGS) entry which is preliminary data.</text>
</comment>
<sequence length="84" mass="9948">LTKTRMKMRNSHTDEDFFDSGRRNTSAPERLNDLQSLIRFLSIDQLCSSRDLCLWSRRERGLLNDRSRNGNCNQNRPKNDPHLE</sequence>
<dbReference type="AlphaFoldDB" id="A0AAV5SW00"/>
<dbReference type="Proteomes" id="UP001432027">
    <property type="component" value="Unassembled WGS sequence"/>
</dbReference>
<accession>A0AAV5SW00</accession>